<keyword evidence="5" id="KW-1185">Reference proteome</keyword>
<evidence type="ECO:0000259" key="3">
    <source>
        <dbReference type="Pfam" id="PF16344"/>
    </source>
</evidence>
<dbReference type="InterPro" id="IPR012373">
    <property type="entry name" value="Ferrdict_sens_TM"/>
</dbReference>
<dbReference type="Pfam" id="PF04773">
    <property type="entry name" value="FecR"/>
    <property type="match status" value="1"/>
</dbReference>
<keyword evidence="1" id="KW-0812">Transmembrane</keyword>
<dbReference type="PANTHER" id="PTHR30273">
    <property type="entry name" value="PERIPLASMIC SIGNAL SENSOR AND SIGMA FACTOR ACTIVATOR FECR-RELATED"/>
    <property type="match status" value="1"/>
</dbReference>
<dbReference type="Pfam" id="PF16344">
    <property type="entry name" value="FecR_C"/>
    <property type="match status" value="1"/>
</dbReference>
<dbReference type="Gene3D" id="2.60.120.1440">
    <property type="match status" value="1"/>
</dbReference>
<dbReference type="RefSeq" id="WP_165268786.1">
    <property type="nucleotide sequence ID" value="NZ_JAALLS010000012.1"/>
</dbReference>
<dbReference type="GO" id="GO:0016989">
    <property type="term" value="F:sigma factor antagonist activity"/>
    <property type="evidence" value="ECO:0007669"/>
    <property type="project" value="TreeGrafter"/>
</dbReference>
<feature type="transmembrane region" description="Helical" evidence="1">
    <location>
        <begin position="91"/>
        <end position="112"/>
    </location>
</feature>
<dbReference type="PIRSF" id="PIRSF018266">
    <property type="entry name" value="FecR"/>
    <property type="match status" value="1"/>
</dbReference>
<keyword evidence="1" id="KW-0472">Membrane</keyword>
<evidence type="ECO:0000313" key="4">
    <source>
        <dbReference type="EMBL" id="NGP88740.1"/>
    </source>
</evidence>
<evidence type="ECO:0000259" key="2">
    <source>
        <dbReference type="Pfam" id="PF04773"/>
    </source>
</evidence>
<dbReference type="Proteomes" id="UP000479132">
    <property type="component" value="Unassembled WGS sequence"/>
</dbReference>
<reference evidence="4 5" key="1">
    <citation type="submission" date="2020-02" db="EMBL/GenBank/DDBJ databases">
        <title>Aliifodinibius halophilus 2W32, complete genome.</title>
        <authorList>
            <person name="Li Y."/>
            <person name="Wu S."/>
        </authorList>
    </citation>
    <scope>NUCLEOTIDE SEQUENCE [LARGE SCALE GENOMIC DNA]</scope>
    <source>
        <strain evidence="4 5">2W32</strain>
    </source>
</reference>
<dbReference type="Gene3D" id="3.55.50.30">
    <property type="match status" value="1"/>
</dbReference>
<dbReference type="InterPro" id="IPR032508">
    <property type="entry name" value="FecR_C"/>
</dbReference>
<proteinExistence type="predicted"/>
<dbReference type="InterPro" id="IPR006860">
    <property type="entry name" value="FecR"/>
</dbReference>
<name>A0A6M1TJG2_9BACT</name>
<feature type="domain" description="Protein FecR C-terminal" evidence="3">
    <location>
        <begin position="253"/>
        <end position="316"/>
    </location>
</feature>
<dbReference type="PANTHER" id="PTHR30273:SF2">
    <property type="entry name" value="PROTEIN FECR"/>
    <property type="match status" value="1"/>
</dbReference>
<dbReference type="EMBL" id="JAALLS010000012">
    <property type="protein sequence ID" value="NGP88740.1"/>
    <property type="molecule type" value="Genomic_DNA"/>
</dbReference>
<keyword evidence="1" id="KW-1133">Transmembrane helix</keyword>
<accession>A0A6M1TJG2</accession>
<gene>
    <name evidence="4" type="ORF">G3569_10260</name>
</gene>
<feature type="domain" description="FecR protein" evidence="2">
    <location>
        <begin position="124"/>
        <end position="209"/>
    </location>
</feature>
<evidence type="ECO:0000256" key="1">
    <source>
        <dbReference type="SAM" id="Phobius"/>
    </source>
</evidence>
<comment type="caution">
    <text evidence="4">The sequence shown here is derived from an EMBL/GenBank/DDBJ whole genome shotgun (WGS) entry which is preliminary data.</text>
</comment>
<sequence>MGDQQSHNDPDSKRAEFIKKAREQNIPLAELDDDFIQELAEYVETKKDESPSFEADKKEVWNNINAATQQADKVDSTANITTIFSSSTVRWAAAAILIVGLLSGAIYMQFFAQQKRLLAQSTSTITTITLDDGSTVTLRPHSRLYTSDNSKILQSYHLEGEAFFEVTKQNNRTFSVTTDIGKVSVLGTRFNLSSWGEQLQVYLEEGSVEVKPSDRENRVILKPGESATLASAKATPNKTVANAEEFTDWIDGELIFNDKSVQQIAAELEQQFGITVLLPNPVAQQQLTGRLSLDKVNTALEDLELALNGTFTQTGDSRYTFEPNSQ</sequence>
<dbReference type="AlphaFoldDB" id="A0A6M1TJG2"/>
<evidence type="ECO:0000313" key="5">
    <source>
        <dbReference type="Proteomes" id="UP000479132"/>
    </source>
</evidence>
<protein>
    <submittedName>
        <fullName evidence="4">Uncharacterized protein</fullName>
    </submittedName>
</protein>
<organism evidence="4 5">
    <name type="scientific">Fodinibius halophilus</name>
    <dbReference type="NCBI Taxonomy" id="1736908"/>
    <lineage>
        <taxon>Bacteria</taxon>
        <taxon>Pseudomonadati</taxon>
        <taxon>Balneolota</taxon>
        <taxon>Balneolia</taxon>
        <taxon>Balneolales</taxon>
        <taxon>Balneolaceae</taxon>
        <taxon>Fodinibius</taxon>
    </lineage>
</organism>